<dbReference type="EMBL" id="JACJTA010000018">
    <property type="protein sequence ID" value="MBD2605025.1"/>
    <property type="molecule type" value="Genomic_DNA"/>
</dbReference>
<accession>A0ABR8GNM2</accession>
<comment type="caution">
    <text evidence="2">The sequence shown here is derived from an EMBL/GenBank/DDBJ whole genome shotgun (WGS) entry which is preliminary data.</text>
</comment>
<dbReference type="RefSeq" id="WP_029632443.1">
    <property type="nucleotide sequence ID" value="NZ_JACJTA010000018.1"/>
</dbReference>
<dbReference type="PANTHER" id="PTHR43308">
    <property type="entry name" value="OUTER MEMBRANE PROTEIN ALPHA-RELATED"/>
    <property type="match status" value="1"/>
</dbReference>
<dbReference type="InterPro" id="IPR001119">
    <property type="entry name" value="SLH_dom"/>
</dbReference>
<dbReference type="InterPro" id="IPR012334">
    <property type="entry name" value="Pectin_lyas_fold"/>
</dbReference>
<organism evidence="2 3">
    <name type="scientific">Scytonema hofmannii FACHB-248</name>
    <dbReference type="NCBI Taxonomy" id="1842502"/>
    <lineage>
        <taxon>Bacteria</taxon>
        <taxon>Bacillati</taxon>
        <taxon>Cyanobacteriota</taxon>
        <taxon>Cyanophyceae</taxon>
        <taxon>Nostocales</taxon>
        <taxon>Scytonemataceae</taxon>
        <taxon>Scytonema</taxon>
    </lineage>
</organism>
<feature type="domain" description="SLH" evidence="1">
    <location>
        <begin position="413"/>
        <end position="477"/>
    </location>
</feature>
<name>A0ABR8GNM2_9CYAN</name>
<dbReference type="PROSITE" id="PS51272">
    <property type="entry name" value="SLH"/>
    <property type="match status" value="3"/>
</dbReference>
<sequence length="491" mass="52291">MVNSTVVATLYVNPVTGNDANAGSKFSPFKTISRALKVSTKSTIIQLAEGNYNSLNGEVFPLFIPDGVLVVGNEGTKGRGIVIEGSGAYQSQSFGWQNITLLLLGEATVMGVTVTNTAAKGTGVWIESTAPSLVNNTFTKCGREALFVTGSAKPAILDNLFVENAVSGLVMAGNSKGEVLRNIFQKNIIGIAISDSAAPMLVKNKLIENRTAIALSRQAQPVLRQNLIANNTQGGLFVNGNANPNLGIKQDSGENIFRDNGQFDLNNVTSQKLILVGNQLNPAQVKGLVELIALVSDLAGHWAADFVEALASKNLINSLPDGTFAPDKPMTRADYAALVAAAFNPTPRYPAPAFVDVPKDFWAYNAIQIAAMGGFVGGKSDRTFSPNQNVQRLQVIVSLVNGLKLPSAQSDALLCYSDRNTIIDYARTAVATATQQKIVVNYPNPKQIEPSRFATRAEVAAMVYQALVAIKKFPPIKSPYIVSNEGSSQVE</sequence>
<dbReference type="Gene3D" id="2.160.20.10">
    <property type="entry name" value="Single-stranded right-handed beta-helix, Pectin lyase-like"/>
    <property type="match status" value="1"/>
</dbReference>
<feature type="domain" description="SLH" evidence="1">
    <location>
        <begin position="354"/>
        <end position="412"/>
    </location>
</feature>
<keyword evidence="3" id="KW-1185">Reference proteome</keyword>
<evidence type="ECO:0000259" key="1">
    <source>
        <dbReference type="PROSITE" id="PS51272"/>
    </source>
</evidence>
<reference evidence="2 3" key="1">
    <citation type="journal article" date="2020" name="ISME J.">
        <title>Comparative genomics reveals insights into cyanobacterial evolution and habitat adaptation.</title>
        <authorList>
            <person name="Chen M.Y."/>
            <person name="Teng W.K."/>
            <person name="Zhao L."/>
            <person name="Hu C.X."/>
            <person name="Zhou Y.K."/>
            <person name="Han B.P."/>
            <person name="Song L.R."/>
            <person name="Shu W.S."/>
        </authorList>
    </citation>
    <scope>NUCLEOTIDE SEQUENCE [LARGE SCALE GENOMIC DNA]</scope>
    <source>
        <strain evidence="2 3">FACHB-248</strain>
    </source>
</reference>
<protein>
    <submittedName>
        <fullName evidence="2">DUF1565 domain-containing protein</fullName>
    </submittedName>
</protein>
<dbReference type="InterPro" id="IPR051465">
    <property type="entry name" value="Cell_Envelope_Struct_Comp"/>
</dbReference>
<feature type="domain" description="SLH" evidence="1">
    <location>
        <begin position="290"/>
        <end position="353"/>
    </location>
</feature>
<dbReference type="Proteomes" id="UP000660380">
    <property type="component" value="Unassembled WGS sequence"/>
</dbReference>
<evidence type="ECO:0000313" key="3">
    <source>
        <dbReference type="Proteomes" id="UP000660380"/>
    </source>
</evidence>
<dbReference type="InterPro" id="IPR011459">
    <property type="entry name" value="DUF1565"/>
</dbReference>
<dbReference type="InterPro" id="IPR011050">
    <property type="entry name" value="Pectin_lyase_fold/virulence"/>
</dbReference>
<dbReference type="Gene3D" id="3.30.1910.20">
    <property type="entry name" value="asparaginyl-tRNA synthetase, N-terminal domain"/>
    <property type="match status" value="1"/>
</dbReference>
<proteinExistence type="predicted"/>
<dbReference type="PANTHER" id="PTHR43308:SF5">
    <property type="entry name" value="S-LAYER PROTEIN _ PEPTIDOGLYCAN ENDO-BETA-N-ACETYLGLUCOSAMINIDASE"/>
    <property type="match status" value="1"/>
</dbReference>
<dbReference type="Pfam" id="PF07602">
    <property type="entry name" value="DUF1565"/>
    <property type="match status" value="1"/>
</dbReference>
<dbReference type="Pfam" id="PF00395">
    <property type="entry name" value="SLH"/>
    <property type="match status" value="3"/>
</dbReference>
<gene>
    <name evidence="2" type="ORF">H6G81_10910</name>
</gene>
<evidence type="ECO:0000313" key="2">
    <source>
        <dbReference type="EMBL" id="MBD2605025.1"/>
    </source>
</evidence>
<dbReference type="SUPFAM" id="SSF51126">
    <property type="entry name" value="Pectin lyase-like"/>
    <property type="match status" value="1"/>
</dbReference>